<evidence type="ECO:0000313" key="5">
    <source>
        <dbReference type="EMBL" id="KAA0171482.1"/>
    </source>
</evidence>
<dbReference type="EMBL" id="HBET01006836">
    <property type="protein sequence ID" value="CAD8560258.1"/>
    <property type="molecule type" value="Transcribed_RNA"/>
</dbReference>
<evidence type="ECO:0000313" key="8">
    <source>
        <dbReference type="Proteomes" id="UP000324907"/>
    </source>
</evidence>
<dbReference type="EMBL" id="VLTL01000006">
    <property type="protein sequence ID" value="KAA0171482.1"/>
    <property type="molecule type" value="Genomic_DNA"/>
</dbReference>
<dbReference type="Proteomes" id="UP000324907">
    <property type="component" value="Unassembled WGS sequence"/>
</dbReference>
<accession>A0A5A8E152</accession>
<evidence type="ECO:0000313" key="9">
    <source>
        <dbReference type="Proteomes" id="UP000325113"/>
    </source>
</evidence>
<dbReference type="OMA" id="ASWAYIE"/>
<dbReference type="EMBL" id="VLTN01000019">
    <property type="protein sequence ID" value="KAA0152768.1"/>
    <property type="molecule type" value="Genomic_DNA"/>
</dbReference>
<dbReference type="Proteomes" id="UP000325113">
    <property type="component" value="Unassembled WGS sequence"/>
</dbReference>
<evidence type="ECO:0000313" key="7">
    <source>
        <dbReference type="Proteomes" id="UP000323011"/>
    </source>
</evidence>
<evidence type="ECO:0000313" key="4">
    <source>
        <dbReference type="EMBL" id="KAA0170523.1"/>
    </source>
</evidence>
<organism evidence="5 8">
    <name type="scientific">Cafeteria roenbergensis</name>
    <name type="common">Marine flagellate</name>
    <dbReference type="NCBI Taxonomy" id="33653"/>
    <lineage>
        <taxon>Eukaryota</taxon>
        <taxon>Sar</taxon>
        <taxon>Stramenopiles</taxon>
        <taxon>Bigyra</taxon>
        <taxon>Opalozoa</taxon>
        <taxon>Bicosoecida</taxon>
        <taxon>Cafeteriaceae</taxon>
        <taxon>Cafeteria</taxon>
    </lineage>
</organism>
<reference evidence="1" key="2">
    <citation type="submission" date="2021-01" db="EMBL/GenBank/DDBJ databases">
        <authorList>
            <person name="Corre E."/>
            <person name="Pelletier E."/>
            <person name="Niang G."/>
            <person name="Scheremetjew M."/>
            <person name="Finn R."/>
            <person name="Kale V."/>
            <person name="Holt S."/>
            <person name="Cochrane G."/>
            <person name="Meng A."/>
            <person name="Brown T."/>
            <person name="Cohen L."/>
        </authorList>
    </citation>
    <scope>NUCLEOTIDE SEQUENCE</scope>
    <source>
        <strain evidence="1">E4-10</strain>
    </source>
</reference>
<dbReference type="SUPFAM" id="SSF51445">
    <property type="entry name" value="(Trans)glycosidases"/>
    <property type="match status" value="1"/>
</dbReference>
<keyword evidence="7" id="KW-1185">Reference proteome</keyword>
<evidence type="ECO:0000313" key="6">
    <source>
        <dbReference type="Proteomes" id="UP000322899"/>
    </source>
</evidence>
<dbReference type="Proteomes" id="UP000323011">
    <property type="component" value="Unassembled WGS sequence"/>
</dbReference>
<dbReference type="EMBL" id="VLTO01000060">
    <property type="protein sequence ID" value="KAA0170523.1"/>
    <property type="molecule type" value="Genomic_DNA"/>
</dbReference>
<protein>
    <recommendedName>
        <fullName evidence="10">Glycoside hydrolase family 5 domain-containing protein</fullName>
    </recommendedName>
</protein>
<dbReference type="Gene3D" id="3.20.20.80">
    <property type="entry name" value="Glycosidases"/>
    <property type="match status" value="1"/>
</dbReference>
<dbReference type="Proteomes" id="UP000322899">
    <property type="component" value="Unassembled WGS sequence"/>
</dbReference>
<proteinExistence type="predicted"/>
<name>A0A5A8E152_CAFRO</name>
<evidence type="ECO:0008006" key="10">
    <source>
        <dbReference type="Google" id="ProtNLM"/>
    </source>
</evidence>
<reference evidence="6 7" key="1">
    <citation type="submission" date="2019-07" db="EMBL/GenBank/DDBJ databases">
        <title>Genomes of Cafeteria roenbergensis.</title>
        <authorList>
            <person name="Fischer M.G."/>
            <person name="Hackl T."/>
            <person name="Roman M."/>
        </authorList>
    </citation>
    <scope>NUCLEOTIDE SEQUENCE [LARGE SCALE GENOMIC DNA]</scope>
    <source>
        <strain evidence="2 7">BVI</strain>
        <strain evidence="3 9">Cflag</strain>
        <strain evidence="4 6">E4-10P</strain>
        <strain evidence="5 8">RCC970-E3</strain>
    </source>
</reference>
<dbReference type="AlphaFoldDB" id="A0A5A8E152"/>
<evidence type="ECO:0000313" key="1">
    <source>
        <dbReference type="EMBL" id="CAD8560258.1"/>
    </source>
</evidence>
<gene>
    <name evidence="1" type="ORF">CROE0942_LOCUS4594</name>
    <name evidence="4" type="ORF">FNF27_06585</name>
    <name evidence="5" type="ORF">FNF28_00694</name>
    <name evidence="2" type="ORF">FNF29_03655</name>
    <name evidence="3" type="ORF">FNF31_01735</name>
</gene>
<evidence type="ECO:0000313" key="3">
    <source>
        <dbReference type="EMBL" id="KAA0165758.1"/>
    </source>
</evidence>
<sequence length="454" mass="49092">MTTRGFSVRWNDIDEHEPMLRDTGATTARLFMCWKYLQSGRQPSPIDMSLTVEQAMRDGDSLADAFLRRPELQRGLNHTAAQLGRIAALGMRWFLSIGDGGANCLPSVVDSRNVSAPAVAMDPNIVGSETYLAHSYVLTRALVRRFKSNAEAIQLGNELNYCWVAALGGEFHWADGSLAPRQSHASRLRDLPALRRAHGPAGGREGPTSWLTALIGQWGNASFIDRAVAVLDSAVKAEDASLPTSINYMVDVPPSFSALAEMPDWRDLAQRQPWQGAQQVLAIDSYPNFVFAQPPRSDIVRSRVQEAVALAAGSPVWIAETGIGVLHAPTSEAFSATNFSAANQAQYYADSYKQAEMAGATGFFAFGWWRDAGISEPAGGFLADDQTGLMDIADLYLNGTAAIGALAEFALSHLEYAAGRLVPLVTNVSTHFGVFDESGNPRPAAAELKRLFAD</sequence>
<dbReference type="InterPro" id="IPR017853">
    <property type="entry name" value="GH"/>
</dbReference>
<evidence type="ECO:0000313" key="2">
    <source>
        <dbReference type="EMBL" id="KAA0152768.1"/>
    </source>
</evidence>
<dbReference type="EMBL" id="VLTM01000011">
    <property type="protein sequence ID" value="KAA0165758.1"/>
    <property type="molecule type" value="Genomic_DNA"/>
</dbReference>